<organism evidence="2">
    <name type="scientific">uncultured Solirubrobacteraceae bacterium</name>
    <dbReference type="NCBI Taxonomy" id="1162706"/>
    <lineage>
        <taxon>Bacteria</taxon>
        <taxon>Bacillati</taxon>
        <taxon>Actinomycetota</taxon>
        <taxon>Thermoleophilia</taxon>
        <taxon>Solirubrobacterales</taxon>
        <taxon>Solirubrobacteraceae</taxon>
        <taxon>environmental samples</taxon>
    </lineage>
</organism>
<dbReference type="AlphaFoldDB" id="A0A6J4RJK2"/>
<feature type="compositionally biased region" description="Basic residues" evidence="1">
    <location>
        <begin position="1"/>
        <end position="12"/>
    </location>
</feature>
<feature type="compositionally biased region" description="Basic residues" evidence="1">
    <location>
        <begin position="217"/>
        <end position="228"/>
    </location>
</feature>
<sequence length="266" mass="28908">GRRAACPRRRDRALHARGGGSAARRPLGCRARRRGGGRRQHRPRGGRGAGARRPARAGAHRHRQRLRPLDDHPARDPAGLCAGHRGNEAGAHGPRTAVVGLPLRQRRQHGPVDLGGARGGAAEVGARPDGLRRRRGASGARRQAAGLPGLGRRARDLRGELVAGHRGGERRLRRRRRARLRRSPGRPARRRGAARRLAPGTGAPRVGDAARHDLRAAGRHPRARRRDRPRAAGGHRAQRRRRGDRGRPARARDARAGGLLARRTGL</sequence>
<feature type="region of interest" description="Disordered" evidence="1">
    <location>
        <begin position="1"/>
        <end position="75"/>
    </location>
</feature>
<name>A0A6J4RJK2_9ACTN</name>
<reference evidence="2" key="1">
    <citation type="submission" date="2020-02" db="EMBL/GenBank/DDBJ databases">
        <authorList>
            <person name="Meier V. D."/>
        </authorList>
    </citation>
    <scope>NUCLEOTIDE SEQUENCE</scope>
    <source>
        <strain evidence="2">AVDCRST_MAG38</strain>
    </source>
</reference>
<dbReference type="EMBL" id="CADCVJ010000062">
    <property type="protein sequence ID" value="CAA9467854.1"/>
    <property type="molecule type" value="Genomic_DNA"/>
</dbReference>
<feature type="non-terminal residue" evidence="2">
    <location>
        <position position="1"/>
    </location>
</feature>
<feature type="compositionally biased region" description="Low complexity" evidence="1">
    <location>
        <begin position="256"/>
        <end position="266"/>
    </location>
</feature>
<protein>
    <submittedName>
        <fullName evidence="2">Uncharacterized protein</fullName>
    </submittedName>
</protein>
<feature type="compositionally biased region" description="Basic residues" evidence="1">
    <location>
        <begin position="171"/>
        <end position="194"/>
    </location>
</feature>
<feature type="non-terminal residue" evidence="2">
    <location>
        <position position="266"/>
    </location>
</feature>
<proteinExistence type="predicted"/>
<accession>A0A6J4RJK2</accession>
<feature type="region of interest" description="Disordered" evidence="1">
    <location>
        <begin position="110"/>
        <end position="266"/>
    </location>
</feature>
<feature type="compositionally biased region" description="Basic residues" evidence="1">
    <location>
        <begin position="53"/>
        <end position="66"/>
    </location>
</feature>
<evidence type="ECO:0000256" key="1">
    <source>
        <dbReference type="SAM" id="MobiDB-lite"/>
    </source>
</evidence>
<feature type="compositionally biased region" description="Low complexity" evidence="1">
    <location>
        <begin position="195"/>
        <end position="205"/>
    </location>
</feature>
<feature type="compositionally biased region" description="Low complexity" evidence="1">
    <location>
        <begin position="137"/>
        <end position="146"/>
    </location>
</feature>
<feature type="compositionally biased region" description="Basic residues" evidence="1">
    <location>
        <begin position="30"/>
        <end position="45"/>
    </location>
</feature>
<feature type="compositionally biased region" description="Basic and acidic residues" evidence="1">
    <location>
        <begin position="245"/>
        <end position="255"/>
    </location>
</feature>
<evidence type="ECO:0000313" key="2">
    <source>
        <dbReference type="EMBL" id="CAA9467854.1"/>
    </source>
</evidence>
<gene>
    <name evidence="2" type="ORF">AVDCRST_MAG38-888</name>
</gene>